<comment type="caution">
    <text evidence="2">The sequence shown here is derived from an EMBL/GenBank/DDBJ whole genome shotgun (WGS) entry which is preliminary data.</text>
</comment>
<organism evidence="2 3">
    <name type="scientific">Symplocastrum torsivum CPER-KK1</name>
    <dbReference type="NCBI Taxonomy" id="450513"/>
    <lineage>
        <taxon>Bacteria</taxon>
        <taxon>Bacillati</taxon>
        <taxon>Cyanobacteriota</taxon>
        <taxon>Cyanophyceae</taxon>
        <taxon>Oscillatoriophycideae</taxon>
        <taxon>Oscillatoriales</taxon>
        <taxon>Microcoleaceae</taxon>
        <taxon>Symplocastrum</taxon>
    </lineage>
</organism>
<gene>
    <name evidence="2" type="ORF">KME25_02845</name>
</gene>
<dbReference type="EMBL" id="JAHHIF010000003">
    <property type="protein sequence ID" value="MBW4543376.1"/>
    <property type="molecule type" value="Genomic_DNA"/>
</dbReference>
<evidence type="ECO:0000313" key="3">
    <source>
        <dbReference type="Proteomes" id="UP000753908"/>
    </source>
</evidence>
<accession>A0A951U9B1</accession>
<reference evidence="2" key="2">
    <citation type="journal article" date="2022" name="Microbiol. Resour. Announc.">
        <title>Metagenome Sequencing to Explore Phylogenomics of Terrestrial Cyanobacteria.</title>
        <authorList>
            <person name="Ward R.D."/>
            <person name="Stajich J.E."/>
            <person name="Johansen J.R."/>
            <person name="Huntemann M."/>
            <person name="Clum A."/>
            <person name="Foster B."/>
            <person name="Foster B."/>
            <person name="Roux S."/>
            <person name="Palaniappan K."/>
            <person name="Varghese N."/>
            <person name="Mukherjee S."/>
            <person name="Reddy T.B.K."/>
            <person name="Daum C."/>
            <person name="Copeland A."/>
            <person name="Chen I.A."/>
            <person name="Ivanova N.N."/>
            <person name="Kyrpides N.C."/>
            <person name="Shapiro N."/>
            <person name="Eloe-Fadrosh E.A."/>
            <person name="Pietrasiak N."/>
        </authorList>
    </citation>
    <scope>NUCLEOTIDE SEQUENCE</scope>
    <source>
        <strain evidence="2">CPER-KK1</strain>
    </source>
</reference>
<name>A0A951U9B1_9CYAN</name>
<reference evidence="2" key="1">
    <citation type="submission" date="2021-05" db="EMBL/GenBank/DDBJ databases">
        <authorList>
            <person name="Pietrasiak N."/>
            <person name="Ward R."/>
            <person name="Stajich J.E."/>
            <person name="Kurbessoian T."/>
        </authorList>
    </citation>
    <scope>NUCLEOTIDE SEQUENCE</scope>
    <source>
        <strain evidence="2">CPER-KK1</strain>
    </source>
</reference>
<feature type="transmembrane region" description="Helical" evidence="1">
    <location>
        <begin position="69"/>
        <end position="90"/>
    </location>
</feature>
<dbReference type="InterPro" id="IPR011990">
    <property type="entry name" value="TPR-like_helical_dom_sf"/>
</dbReference>
<dbReference type="Gene3D" id="1.25.40.10">
    <property type="entry name" value="Tetratricopeptide repeat domain"/>
    <property type="match status" value="1"/>
</dbReference>
<protein>
    <recommendedName>
        <fullName evidence="4">Chromosome segregation ATPase</fullName>
    </recommendedName>
</protein>
<evidence type="ECO:0008006" key="4">
    <source>
        <dbReference type="Google" id="ProtNLM"/>
    </source>
</evidence>
<keyword evidence="1" id="KW-0812">Transmembrane</keyword>
<sequence length="618" mass="70308">MPRKELDRFHVKKPRRFRKRRERKLLIQVAQRRREHQRARVEANLTSSSALLICDPKPRRSFRRAWRWSLVWLSLLSFMGVTVTAGVLWLTKLPPPTDCQNLSRLSTDGDRLFCAQVGATSGKLEKLEAAITLVQQWSPNHPLYPESRRMLEKWSGLILEIAQQKISQGNQSEAVSVASKIPVNSPLYPEAQALIATWKQEWQRSEALVNQFREALKVQKWQQASQSMAELSTSKRKYWSISRVDALMRQLAAEKLAWEQLEEARDLAKLNQLEQLEEAIALAGKVNPNSYVKVKAKAEQTQWSRTIVQIAVTYFDQQEYDSAVNVLERIPANTPLYQEAQDWIHLSRAFEMAKKDTLLALLDAIAAVRQIESKSPLYRKASTQATLWQSQLQDHTKLQVARLLASFDQQKTLKIAIDQATQVAPKRPQRIFAQTLIAQWRKEIQHIEDHDQLWRAKQFGERGTLKELKTAVEIASTVGLGQPLRLDAQSAIAKWNRQIQTIEDQPILDLAQAFAQRRDLIAAISTAGQIRSDRALYAQAQTAISDWVAQVQTAEDRPILEAAVALAAQGRFDVAIATISQISPERALYSQAEALKNSWIEQSAALNREAQSLTPEAY</sequence>
<dbReference type="Proteomes" id="UP000753908">
    <property type="component" value="Unassembled WGS sequence"/>
</dbReference>
<proteinExistence type="predicted"/>
<dbReference type="AlphaFoldDB" id="A0A951U9B1"/>
<evidence type="ECO:0000313" key="2">
    <source>
        <dbReference type="EMBL" id="MBW4543376.1"/>
    </source>
</evidence>
<evidence type="ECO:0000256" key="1">
    <source>
        <dbReference type="SAM" id="Phobius"/>
    </source>
</evidence>
<keyword evidence="1" id="KW-1133">Transmembrane helix</keyword>
<keyword evidence="1" id="KW-0472">Membrane</keyword>